<dbReference type="AlphaFoldDB" id="A0A1E3VUE5"/>
<feature type="transmembrane region" description="Helical" evidence="1">
    <location>
        <begin position="14"/>
        <end position="35"/>
    </location>
</feature>
<evidence type="ECO:0000313" key="3">
    <source>
        <dbReference type="Proteomes" id="UP000094172"/>
    </source>
</evidence>
<keyword evidence="3" id="KW-1185">Reference proteome</keyword>
<evidence type="ECO:0000256" key="1">
    <source>
        <dbReference type="SAM" id="Phobius"/>
    </source>
</evidence>
<keyword evidence="1" id="KW-1133">Transmembrane helix</keyword>
<reference evidence="2 3" key="1">
    <citation type="journal article" date="2016" name="Environ. Microbiol.">
        <title>New Methyloceanibacter diversity from North Sea sediments includes methanotroph containing solely the soluble methane monooxygenase.</title>
        <authorList>
            <person name="Vekeman B."/>
            <person name="Kerckhof F.M."/>
            <person name="Cremers G."/>
            <person name="de Vos P."/>
            <person name="Vandamme P."/>
            <person name="Boon N."/>
            <person name="Op den Camp H.J."/>
            <person name="Heylen K."/>
        </authorList>
    </citation>
    <scope>NUCLEOTIDE SEQUENCE [LARGE SCALE GENOMIC DNA]</scope>
    <source>
        <strain evidence="2 3">R-67176</strain>
    </source>
</reference>
<dbReference type="RefSeq" id="WP_069443143.1">
    <property type="nucleotide sequence ID" value="NZ_LPWE01000002.1"/>
</dbReference>
<sequence>MVKTGPLGMFLKPIGIAIGLILIAYAVLSLGTTFYRSYYRHLDHTAAVHPDGSLFDIFKPAKTLPPDAVDLVVKDVDGNLHKLVVGQSEADKFVNDTILMLDEERARIKRAAHEDLSRSFALAFQDRDEAIEDYADWFFAWKRSYIVLKETVASAVSRFFETGKYESLSEAIKADVEEYFLENYTDQVLKPEVRDQVITKGVEQAVRHAHDSYRRVIANTDMRLQLFLAKNTSNMEDIPKTTSMTNVKLDWDAQKWKAPTYLMEDRAYDGVVGVGAAAAGGTVGALTLGRAINAIAARSFGQMSTRMATSLATRAGPALQGAAVGTVVEPVGGQVIGAALGVAIGIAIDYFVNEASEAINRESFVAANEEALDATIAAWQLGLDKSVDDAIDRWFDDARASVVLANK</sequence>
<proteinExistence type="predicted"/>
<dbReference type="EMBL" id="LPWE01000002">
    <property type="protein sequence ID" value="ODR97135.1"/>
    <property type="molecule type" value="Genomic_DNA"/>
</dbReference>
<keyword evidence="1" id="KW-0472">Membrane</keyword>
<dbReference type="STRING" id="1774970.AUC70_12725"/>
<organism evidence="2 3">
    <name type="scientific">Methyloceanibacter stevinii</name>
    <dbReference type="NCBI Taxonomy" id="1774970"/>
    <lineage>
        <taxon>Bacteria</taxon>
        <taxon>Pseudomonadati</taxon>
        <taxon>Pseudomonadota</taxon>
        <taxon>Alphaproteobacteria</taxon>
        <taxon>Hyphomicrobiales</taxon>
        <taxon>Hyphomicrobiaceae</taxon>
        <taxon>Methyloceanibacter</taxon>
    </lineage>
</organism>
<evidence type="ECO:0000313" key="2">
    <source>
        <dbReference type="EMBL" id="ODR97135.1"/>
    </source>
</evidence>
<name>A0A1E3VUE5_9HYPH</name>
<comment type="caution">
    <text evidence="2">The sequence shown here is derived from an EMBL/GenBank/DDBJ whole genome shotgun (WGS) entry which is preliminary data.</text>
</comment>
<keyword evidence="1" id="KW-0812">Transmembrane</keyword>
<accession>A0A1E3VUE5</accession>
<dbReference type="Proteomes" id="UP000094172">
    <property type="component" value="Unassembled WGS sequence"/>
</dbReference>
<protein>
    <submittedName>
        <fullName evidence="2">Uncharacterized protein</fullName>
    </submittedName>
</protein>
<gene>
    <name evidence="2" type="ORF">AUC70_12725</name>
</gene>